<dbReference type="PANTHER" id="PTHR45586">
    <property type="entry name" value="TPR REPEAT-CONTAINING PROTEIN PA4667"/>
    <property type="match status" value="1"/>
</dbReference>
<dbReference type="SUPFAM" id="SSF48452">
    <property type="entry name" value="TPR-like"/>
    <property type="match status" value="4"/>
</dbReference>
<dbReference type="PROSITE" id="PS50005">
    <property type="entry name" value="TPR"/>
    <property type="match status" value="4"/>
</dbReference>
<feature type="repeat" description="TPR" evidence="3">
    <location>
        <begin position="647"/>
        <end position="680"/>
    </location>
</feature>
<name>A0AAE3MMS0_9FLAO</name>
<dbReference type="InterPro" id="IPR051012">
    <property type="entry name" value="CellSynth/LPSAsmb/PSIAsmb"/>
</dbReference>
<reference evidence="5" key="1">
    <citation type="submission" date="2022-11" db="EMBL/GenBank/DDBJ databases">
        <title>The characterization of three novel Bacteroidetes species and genomic analysis of their roles in tidal elemental geochemical cycles.</title>
        <authorList>
            <person name="Ma K.-J."/>
        </authorList>
    </citation>
    <scope>NUCLEOTIDE SEQUENCE</scope>
    <source>
        <strain evidence="5">M415</strain>
    </source>
</reference>
<keyword evidence="1" id="KW-0677">Repeat</keyword>
<gene>
    <name evidence="5" type="ORF">OO016_13360</name>
</gene>
<keyword evidence="2 3" id="KW-0802">TPR repeat</keyword>
<comment type="caution">
    <text evidence="5">The sequence shown here is derived from an EMBL/GenBank/DDBJ whole genome shotgun (WGS) entry which is preliminary data.</text>
</comment>
<dbReference type="RefSeq" id="WP_266014986.1">
    <property type="nucleotide sequence ID" value="NZ_JAPFQP010000004.1"/>
</dbReference>
<organism evidence="5 6">
    <name type="scientific">Lentiprolixibacter aurantiacus</name>
    <dbReference type="NCBI Taxonomy" id="2993939"/>
    <lineage>
        <taxon>Bacteria</taxon>
        <taxon>Pseudomonadati</taxon>
        <taxon>Bacteroidota</taxon>
        <taxon>Flavobacteriia</taxon>
        <taxon>Flavobacteriales</taxon>
        <taxon>Flavobacteriaceae</taxon>
        <taxon>Lentiprolixibacter</taxon>
    </lineage>
</organism>
<proteinExistence type="predicted"/>
<dbReference type="AlphaFoldDB" id="A0AAE3MMS0"/>
<dbReference type="Pfam" id="PF12895">
    <property type="entry name" value="ANAPC3"/>
    <property type="match status" value="1"/>
</dbReference>
<protein>
    <submittedName>
        <fullName evidence="5">Tetratricopeptide repeat protein</fullName>
    </submittedName>
</protein>
<dbReference type="Pfam" id="PF13432">
    <property type="entry name" value="TPR_16"/>
    <property type="match status" value="3"/>
</dbReference>
<keyword evidence="6" id="KW-1185">Reference proteome</keyword>
<sequence length="1006" mass="116142">MKMKNTTALLCLWAMAFSLGAQESRIFTHDQKRYQEALALYNNKQYQAAQTIFQKVKTETRDPETEANSAYYVANAAVRLNQLGADGLMEDFVEDYPTSTKRNSAFMDVADYYFANGKYPYALKWYRKVEEGSVAPRDRERFNFNLGYALYASKKPKEAERYLNRVVNSPEYGSQAKYYLGYIAYQQDDYELANERFDKITDQEVLNEKLSYYQADMNFKLGNFQEAIDLAKKQLERADRKELSELNKIIGESYFNLGQYSTAIPHLEAYKGKRGKWSNTDFYLLGYSYYKQEDYANAIQQFNKIIGGENSVSQNAYYHLAECYLKLDKKAEALNAFRNAAQMDFNTDIKGDAYLNYARLGYEIGNPYESVPEVLQQYLKDYPGDPNKTEIQELLVDSFITSGNFAGALELLENNRGFASRETYQKVAYYRGIELFLDTDYTSALEHFEKSLKSSENLLFAARAQYWKAESAYQLNRFDEARRGYMQFLKNPQSPSTEEYTHVYYNLAYAAFKLKDYTGAIQYFKQVASKGQNDERRYDALVRMGDCYFVTRQYNNAISAYEQVIQSTSKERDYAAYQKAMSYGFVGKSDEKLRELNRFVNSYLKSSLRDDAMFEMGSTYIKQNQQELGLQAYERLIGEFARSPFIPRAMLRQGLVYYNSNQNEEALRKFRSVVATYPKSPESRQAVATAKLIYVDLGRVEEYAQWVKNIDFVEVTDAELDKATFESAEKQRIEGKAEAAIRGYNNYLKNFPNGLYTVEVSFRLAQLYYAGEDWDNALPRYRAVADAEASSFSEQALTRTCELLLRTGRNNEAVPYLTRLENMAQIGQNRTFAQSNLMKTYYEQGDYTRTLEYADKVLAAGDIDNRIRSDAKIMIARSAIKTNKQELAKQAYREVLPIATGEIAAEALYYDAYFKEKEKDFEGSNAAVQKLARTYPAYREWGGKGLIIMARNFYAMEDAYQATYILESVTKNFKEFPEIVEEASAELNRIKTLEAERNSSINPEGN</sequence>
<evidence type="ECO:0000256" key="2">
    <source>
        <dbReference type="ARBA" id="ARBA00022803"/>
    </source>
</evidence>
<feature type="repeat" description="TPR" evidence="3">
    <location>
        <begin position="538"/>
        <end position="571"/>
    </location>
</feature>
<evidence type="ECO:0000256" key="3">
    <source>
        <dbReference type="PROSITE-ProRule" id="PRU00339"/>
    </source>
</evidence>
<dbReference type="Pfam" id="PF13181">
    <property type="entry name" value="TPR_8"/>
    <property type="match status" value="1"/>
</dbReference>
<dbReference type="SMART" id="SM00028">
    <property type="entry name" value="TPR"/>
    <property type="match status" value="13"/>
</dbReference>
<evidence type="ECO:0000313" key="6">
    <source>
        <dbReference type="Proteomes" id="UP001207116"/>
    </source>
</evidence>
<dbReference type="Pfam" id="PF13174">
    <property type="entry name" value="TPR_6"/>
    <property type="match status" value="3"/>
</dbReference>
<accession>A0AAE3MMS0</accession>
<feature type="repeat" description="TPR" evidence="3">
    <location>
        <begin position="501"/>
        <end position="534"/>
    </location>
</feature>
<dbReference type="PANTHER" id="PTHR45586:SF1">
    <property type="entry name" value="LIPOPOLYSACCHARIDE ASSEMBLY PROTEIN B"/>
    <property type="match status" value="1"/>
</dbReference>
<dbReference type="Proteomes" id="UP001207116">
    <property type="component" value="Unassembled WGS sequence"/>
</dbReference>
<feature type="chain" id="PRO_5042185085" evidence="4">
    <location>
        <begin position="22"/>
        <end position="1006"/>
    </location>
</feature>
<dbReference type="Gene3D" id="1.25.40.10">
    <property type="entry name" value="Tetratricopeptide repeat domain"/>
    <property type="match status" value="7"/>
</dbReference>
<evidence type="ECO:0000256" key="4">
    <source>
        <dbReference type="SAM" id="SignalP"/>
    </source>
</evidence>
<dbReference type="InterPro" id="IPR019734">
    <property type="entry name" value="TPR_rpt"/>
</dbReference>
<feature type="repeat" description="TPR" evidence="3">
    <location>
        <begin position="314"/>
        <end position="347"/>
    </location>
</feature>
<keyword evidence="4" id="KW-0732">Signal</keyword>
<feature type="signal peptide" evidence="4">
    <location>
        <begin position="1"/>
        <end position="21"/>
    </location>
</feature>
<dbReference type="InterPro" id="IPR011990">
    <property type="entry name" value="TPR-like_helical_dom_sf"/>
</dbReference>
<evidence type="ECO:0000256" key="1">
    <source>
        <dbReference type="ARBA" id="ARBA00022737"/>
    </source>
</evidence>
<dbReference type="EMBL" id="JAPFQP010000004">
    <property type="protein sequence ID" value="MCX2720596.1"/>
    <property type="molecule type" value="Genomic_DNA"/>
</dbReference>
<evidence type="ECO:0000313" key="5">
    <source>
        <dbReference type="EMBL" id="MCX2720596.1"/>
    </source>
</evidence>